<keyword evidence="2" id="KW-1185">Reference proteome</keyword>
<dbReference type="Proteomes" id="UP000789901">
    <property type="component" value="Unassembled WGS sequence"/>
</dbReference>
<dbReference type="EMBL" id="CAJVQB010078373">
    <property type="protein sequence ID" value="CAG8845136.1"/>
    <property type="molecule type" value="Genomic_DNA"/>
</dbReference>
<reference evidence="1 2" key="1">
    <citation type="submission" date="2021-06" db="EMBL/GenBank/DDBJ databases">
        <authorList>
            <person name="Kallberg Y."/>
            <person name="Tangrot J."/>
            <person name="Rosling A."/>
        </authorList>
    </citation>
    <scope>NUCLEOTIDE SEQUENCE [LARGE SCALE GENOMIC DNA]</scope>
    <source>
        <strain evidence="1 2">120-4 pot B 10/14</strain>
    </source>
</reference>
<evidence type="ECO:0000313" key="2">
    <source>
        <dbReference type="Proteomes" id="UP000789901"/>
    </source>
</evidence>
<sequence length="159" mass="18866">SVDVPTICAILKEKFEKRELDTEEFVKILDQFKYDDAKFFYYIDINEDTKKLEQAIWMFPKQRINYSRFNNIVVYNNTYKTNCFKMPFAVTYLSFMEKTKEKWATCFNSDIFMANMTTIQCGESMNNMIKGYLDANTSLTMFITAFQSALDTQNKKTEF</sequence>
<comment type="caution">
    <text evidence="1">The sequence shown here is derived from an EMBL/GenBank/DDBJ whole genome shotgun (WGS) entry which is preliminary data.</text>
</comment>
<evidence type="ECO:0000313" key="1">
    <source>
        <dbReference type="EMBL" id="CAG8845136.1"/>
    </source>
</evidence>
<organism evidence="1 2">
    <name type="scientific">Gigaspora margarita</name>
    <dbReference type="NCBI Taxonomy" id="4874"/>
    <lineage>
        <taxon>Eukaryota</taxon>
        <taxon>Fungi</taxon>
        <taxon>Fungi incertae sedis</taxon>
        <taxon>Mucoromycota</taxon>
        <taxon>Glomeromycotina</taxon>
        <taxon>Glomeromycetes</taxon>
        <taxon>Diversisporales</taxon>
        <taxon>Gigasporaceae</taxon>
        <taxon>Gigaspora</taxon>
    </lineage>
</organism>
<name>A0ABN7X1J1_GIGMA</name>
<proteinExistence type="predicted"/>
<protein>
    <submittedName>
        <fullName evidence="1">31348_t:CDS:1</fullName>
    </submittedName>
</protein>
<accession>A0ABN7X1J1</accession>
<gene>
    <name evidence="1" type="ORF">GMARGA_LOCUS37476</name>
</gene>
<dbReference type="PANTHER" id="PTHR47718">
    <property type="entry name" value="OS01G0519700 PROTEIN"/>
    <property type="match status" value="1"/>
</dbReference>
<feature type="non-terminal residue" evidence="1">
    <location>
        <position position="1"/>
    </location>
</feature>